<reference evidence="2 3" key="1">
    <citation type="submission" date="2016-11" db="EMBL/GenBank/DDBJ databases">
        <title>Paenibacillus species isolates.</title>
        <authorList>
            <person name="Beno S.M."/>
        </authorList>
    </citation>
    <scope>NUCLEOTIDE SEQUENCE [LARGE SCALE GENOMIC DNA]</scope>
    <source>
        <strain evidence="2 3">FSL F4-0100</strain>
    </source>
</reference>
<name>A0A1R1B6E6_PAELA</name>
<dbReference type="OrthoDB" id="2164897at2"/>
<evidence type="ECO:0000256" key="1">
    <source>
        <dbReference type="SAM" id="Phobius"/>
    </source>
</evidence>
<evidence type="ECO:0008006" key="4">
    <source>
        <dbReference type="Google" id="ProtNLM"/>
    </source>
</evidence>
<dbReference type="InterPro" id="IPR046283">
    <property type="entry name" value="DUF6320"/>
</dbReference>
<feature type="transmembrane region" description="Helical" evidence="1">
    <location>
        <begin position="57"/>
        <end position="74"/>
    </location>
</feature>
<keyword evidence="1" id="KW-1133">Transmembrane helix</keyword>
<dbReference type="AlphaFoldDB" id="A0A1R1B6E6"/>
<evidence type="ECO:0000313" key="3">
    <source>
        <dbReference type="Proteomes" id="UP000187074"/>
    </source>
</evidence>
<proteinExistence type="predicted"/>
<feature type="transmembrane region" description="Helical" evidence="1">
    <location>
        <begin position="133"/>
        <end position="153"/>
    </location>
</feature>
<sequence length="226" mass="25368">MRCESCEVSVDPAHATCPLCRRNLQGKGNAPSVGDNSWYPVYEAVEEQRASSLLSKWLTFIAVSIIGLSVLINILGNHEVWWSLYLMPCVLYAWLFIRHTLMSKSHLGGKIVVQLLGLSGMLLWLNVAAGTNYWSTGYVIPFLMMAATLLITVICCTRKMRWREFAGYLLTLILLGFVPLLLYAIGMSHVLWTAVAAAVYALLTFSGMCLIADKGFRKDMKRRLHF</sequence>
<dbReference type="Proteomes" id="UP000187074">
    <property type="component" value="Unassembled WGS sequence"/>
</dbReference>
<feature type="transmembrane region" description="Helical" evidence="1">
    <location>
        <begin position="109"/>
        <end position="127"/>
    </location>
</feature>
<keyword evidence="1" id="KW-0812">Transmembrane</keyword>
<comment type="caution">
    <text evidence="2">The sequence shown here is derived from an EMBL/GenBank/DDBJ whole genome shotgun (WGS) entry which is preliminary data.</text>
</comment>
<feature type="transmembrane region" description="Helical" evidence="1">
    <location>
        <begin position="191"/>
        <end position="212"/>
    </location>
</feature>
<evidence type="ECO:0000313" key="2">
    <source>
        <dbReference type="EMBL" id="OME95036.1"/>
    </source>
</evidence>
<protein>
    <recommendedName>
        <fullName evidence="4">Zinc ribbon domain-containing protein</fullName>
    </recommendedName>
</protein>
<dbReference type="EMBL" id="MRTF01000002">
    <property type="protein sequence ID" value="OME95036.1"/>
    <property type="molecule type" value="Genomic_DNA"/>
</dbReference>
<feature type="transmembrane region" description="Helical" evidence="1">
    <location>
        <begin position="80"/>
        <end position="97"/>
    </location>
</feature>
<dbReference type="STRING" id="1401.BK123_08065"/>
<dbReference type="Pfam" id="PF19845">
    <property type="entry name" value="DUF6320"/>
    <property type="match status" value="1"/>
</dbReference>
<organism evidence="2 3">
    <name type="scientific">Paenibacillus lautus</name>
    <name type="common">Bacillus lautus</name>
    <dbReference type="NCBI Taxonomy" id="1401"/>
    <lineage>
        <taxon>Bacteria</taxon>
        <taxon>Bacillati</taxon>
        <taxon>Bacillota</taxon>
        <taxon>Bacilli</taxon>
        <taxon>Bacillales</taxon>
        <taxon>Paenibacillaceae</taxon>
        <taxon>Paenibacillus</taxon>
    </lineage>
</organism>
<gene>
    <name evidence="2" type="ORF">BK123_08065</name>
</gene>
<feature type="transmembrane region" description="Helical" evidence="1">
    <location>
        <begin position="165"/>
        <end position="185"/>
    </location>
</feature>
<accession>A0A1R1B6E6</accession>
<keyword evidence="1" id="KW-0472">Membrane</keyword>